<dbReference type="EMBL" id="SWKU01000050">
    <property type="protein sequence ID" value="KAF2993587.1"/>
    <property type="molecule type" value="Genomic_DNA"/>
</dbReference>
<reference evidence="8" key="1">
    <citation type="submission" date="2019-04" db="EMBL/GenBank/DDBJ databases">
        <title>Sequencing of skin fungus with MAO and IRED activity.</title>
        <authorList>
            <person name="Marsaioli A.J."/>
            <person name="Bonatto J.M.C."/>
            <person name="Reis Junior O."/>
        </authorList>
    </citation>
    <scope>NUCLEOTIDE SEQUENCE</scope>
    <source>
        <strain evidence="8">30M1</strain>
    </source>
</reference>
<keyword evidence="9" id="KW-1185">Reference proteome</keyword>
<evidence type="ECO:0000313" key="9">
    <source>
        <dbReference type="Proteomes" id="UP000801428"/>
    </source>
</evidence>
<evidence type="ECO:0000256" key="6">
    <source>
        <dbReference type="SAM" id="Phobius"/>
    </source>
</evidence>
<feature type="transmembrane region" description="Helical" evidence="6">
    <location>
        <begin position="120"/>
        <end position="140"/>
    </location>
</feature>
<dbReference type="PANTHER" id="PTHR33048:SF96">
    <property type="entry name" value="INTEGRAL MEMBRANE PROTEIN"/>
    <property type="match status" value="1"/>
</dbReference>
<feature type="domain" description="Rhodopsin" evidence="7">
    <location>
        <begin position="8"/>
        <end position="215"/>
    </location>
</feature>
<evidence type="ECO:0000256" key="1">
    <source>
        <dbReference type="ARBA" id="ARBA00004141"/>
    </source>
</evidence>
<evidence type="ECO:0000313" key="8">
    <source>
        <dbReference type="EMBL" id="KAF2993587.1"/>
    </source>
</evidence>
<gene>
    <name evidence="8" type="ORF">E8E13_000684</name>
</gene>
<comment type="similarity">
    <text evidence="5">Belongs to the SAT4 family.</text>
</comment>
<feature type="transmembrane region" description="Helical" evidence="6">
    <location>
        <begin position="152"/>
        <end position="170"/>
    </location>
</feature>
<feature type="transmembrane region" description="Helical" evidence="6">
    <location>
        <begin position="68"/>
        <end position="90"/>
    </location>
</feature>
<feature type="transmembrane region" description="Helical" evidence="6">
    <location>
        <begin position="190"/>
        <end position="210"/>
    </location>
</feature>
<evidence type="ECO:0000256" key="3">
    <source>
        <dbReference type="ARBA" id="ARBA00022989"/>
    </source>
</evidence>
<evidence type="ECO:0000256" key="2">
    <source>
        <dbReference type="ARBA" id="ARBA00022692"/>
    </source>
</evidence>
<evidence type="ECO:0000256" key="5">
    <source>
        <dbReference type="ARBA" id="ARBA00038359"/>
    </source>
</evidence>
<comment type="caution">
    <text evidence="8">The sequence shown here is derived from an EMBL/GenBank/DDBJ whole genome shotgun (WGS) entry which is preliminary data.</text>
</comment>
<dbReference type="Proteomes" id="UP000801428">
    <property type="component" value="Unassembled WGS sequence"/>
</dbReference>
<dbReference type="OrthoDB" id="444631at2759"/>
<sequence>MWYTTTELAGVHWGIGKRTADIPLEESVHVMQCWWLCFLCYSSTITFAKLSLGFFFLRIGSTVGKYRIGIIVITGSAVLTGISYFFLSLFQCMPVDFFWKRLEGAVGKCISIDVIVVATYWYGAVTVATDIGFGILVATLIWNLKVELKAKLLVAPMLGLACVASYAALVRMPYVEGFRSDDFLFNTVDLALWFTIEVGVSIFAANLATLRPLVRHVGTQARELTSRMSRGNTTEAVQTEVPSTEELTSVEHSGKRKMSVRVVELPSDRAARLQNDTESTISLTRSTHQTEY</sequence>
<dbReference type="Pfam" id="PF20684">
    <property type="entry name" value="Fung_rhodopsin"/>
    <property type="match status" value="1"/>
</dbReference>
<dbReference type="InterPro" id="IPR049326">
    <property type="entry name" value="Rhodopsin_dom_fungi"/>
</dbReference>
<dbReference type="GO" id="GO:0016020">
    <property type="term" value="C:membrane"/>
    <property type="evidence" value="ECO:0007669"/>
    <property type="project" value="UniProtKB-SubCell"/>
</dbReference>
<proteinExistence type="inferred from homology"/>
<accession>A0A9P4T359</accession>
<keyword evidence="3 6" id="KW-1133">Transmembrane helix</keyword>
<comment type="subcellular location">
    <subcellularLocation>
        <location evidence="1">Membrane</location>
        <topology evidence="1">Multi-pass membrane protein</topology>
    </subcellularLocation>
</comment>
<evidence type="ECO:0000256" key="4">
    <source>
        <dbReference type="ARBA" id="ARBA00023136"/>
    </source>
</evidence>
<dbReference type="AlphaFoldDB" id="A0A9P4T359"/>
<evidence type="ECO:0000259" key="7">
    <source>
        <dbReference type="Pfam" id="PF20684"/>
    </source>
</evidence>
<dbReference type="InterPro" id="IPR052337">
    <property type="entry name" value="SAT4-like"/>
</dbReference>
<feature type="transmembrane region" description="Helical" evidence="6">
    <location>
        <begin position="33"/>
        <end position="56"/>
    </location>
</feature>
<protein>
    <recommendedName>
        <fullName evidence="7">Rhodopsin domain-containing protein</fullName>
    </recommendedName>
</protein>
<dbReference type="PANTHER" id="PTHR33048">
    <property type="entry name" value="PTH11-LIKE INTEGRAL MEMBRANE PROTEIN (AFU_ORTHOLOGUE AFUA_5G11245)"/>
    <property type="match status" value="1"/>
</dbReference>
<keyword evidence="2 6" id="KW-0812">Transmembrane</keyword>
<name>A0A9P4T359_CURKU</name>
<organism evidence="8 9">
    <name type="scientific">Curvularia kusanoi</name>
    <name type="common">Cochliobolus kusanoi</name>
    <dbReference type="NCBI Taxonomy" id="90978"/>
    <lineage>
        <taxon>Eukaryota</taxon>
        <taxon>Fungi</taxon>
        <taxon>Dikarya</taxon>
        <taxon>Ascomycota</taxon>
        <taxon>Pezizomycotina</taxon>
        <taxon>Dothideomycetes</taxon>
        <taxon>Pleosporomycetidae</taxon>
        <taxon>Pleosporales</taxon>
        <taxon>Pleosporineae</taxon>
        <taxon>Pleosporaceae</taxon>
        <taxon>Curvularia</taxon>
    </lineage>
</organism>
<keyword evidence="4 6" id="KW-0472">Membrane</keyword>